<dbReference type="GO" id="GO:0009507">
    <property type="term" value="C:chloroplast"/>
    <property type="evidence" value="ECO:0007669"/>
    <property type="project" value="UniProtKB-SubCell"/>
</dbReference>
<keyword evidence="5" id="KW-0934">Plastid</keyword>
<comment type="caution">
    <text evidence="7">The sequence shown here is derived from an EMBL/GenBank/DDBJ whole genome shotgun (WGS) entry which is preliminary data.</text>
</comment>
<reference evidence="8" key="1">
    <citation type="submission" date="2016-06" db="EMBL/GenBank/DDBJ databases">
        <title>Parallel loss of symbiosis genes in relatives of nitrogen-fixing non-legume Parasponia.</title>
        <authorList>
            <person name="Van Velzen R."/>
            <person name="Holmer R."/>
            <person name="Bu F."/>
            <person name="Rutten L."/>
            <person name="Van Zeijl A."/>
            <person name="Liu W."/>
            <person name="Santuari L."/>
            <person name="Cao Q."/>
            <person name="Sharma T."/>
            <person name="Shen D."/>
            <person name="Roswanjaya Y."/>
            <person name="Wardhani T."/>
            <person name="Kalhor M.S."/>
            <person name="Jansen J."/>
            <person name="Van den Hoogen J."/>
            <person name="Gungor B."/>
            <person name="Hartog M."/>
            <person name="Hontelez J."/>
            <person name="Verver J."/>
            <person name="Yang W.-C."/>
            <person name="Schijlen E."/>
            <person name="Repin R."/>
            <person name="Schilthuizen M."/>
            <person name="Schranz E."/>
            <person name="Heidstra R."/>
            <person name="Miyata K."/>
            <person name="Fedorova E."/>
            <person name="Kohlen W."/>
            <person name="Bisseling T."/>
            <person name="Smit S."/>
            <person name="Geurts R."/>
        </authorList>
    </citation>
    <scope>NUCLEOTIDE SEQUENCE [LARGE SCALE GENOMIC DNA]</scope>
    <source>
        <strain evidence="8">cv. WU1-14</strain>
    </source>
</reference>
<dbReference type="Pfam" id="PF10839">
    <property type="entry name" value="DUF2647"/>
    <property type="match status" value="1"/>
</dbReference>
<evidence type="ECO:0000313" key="8">
    <source>
        <dbReference type="Proteomes" id="UP000237105"/>
    </source>
</evidence>
<proteinExistence type="inferred from homology"/>
<protein>
    <recommendedName>
        <fullName evidence="3">Uncharacterized protein ycf68</fullName>
    </recommendedName>
</protein>
<evidence type="ECO:0000256" key="3">
    <source>
        <dbReference type="ARBA" id="ARBA00021456"/>
    </source>
</evidence>
<name>A0A2P5AUZ9_PARAD</name>
<comment type="subcellular location">
    <subcellularLocation>
        <location evidence="1">Plastid</location>
        <location evidence="1">Chloroplast</location>
    </subcellularLocation>
</comment>
<evidence type="ECO:0000256" key="1">
    <source>
        <dbReference type="ARBA" id="ARBA00004229"/>
    </source>
</evidence>
<dbReference type="EMBL" id="JXTB01000441">
    <property type="protein sequence ID" value="PON40328.1"/>
    <property type="molecule type" value="Genomic_DNA"/>
</dbReference>
<evidence type="ECO:0000313" key="7">
    <source>
        <dbReference type="EMBL" id="PON40328.1"/>
    </source>
</evidence>
<organism evidence="7 8">
    <name type="scientific">Parasponia andersonii</name>
    <name type="common">Sponia andersonii</name>
    <dbReference type="NCBI Taxonomy" id="3476"/>
    <lineage>
        <taxon>Eukaryota</taxon>
        <taxon>Viridiplantae</taxon>
        <taxon>Streptophyta</taxon>
        <taxon>Embryophyta</taxon>
        <taxon>Tracheophyta</taxon>
        <taxon>Spermatophyta</taxon>
        <taxon>Magnoliopsida</taxon>
        <taxon>eudicotyledons</taxon>
        <taxon>Gunneridae</taxon>
        <taxon>Pentapetalae</taxon>
        <taxon>rosids</taxon>
        <taxon>fabids</taxon>
        <taxon>Rosales</taxon>
        <taxon>Cannabaceae</taxon>
        <taxon>Parasponia</taxon>
    </lineage>
</organism>
<dbReference type="AlphaFoldDB" id="A0A2P5AUZ9"/>
<keyword evidence="4" id="KW-0150">Chloroplast</keyword>
<evidence type="ECO:0000256" key="6">
    <source>
        <dbReference type="SAM" id="MobiDB-lite"/>
    </source>
</evidence>
<gene>
    <name evidence="7" type="ORF">PanWU01x14_298150</name>
</gene>
<evidence type="ECO:0000256" key="4">
    <source>
        <dbReference type="ARBA" id="ARBA00022528"/>
    </source>
</evidence>
<dbReference type="Proteomes" id="UP000237105">
    <property type="component" value="Unassembled WGS sequence"/>
</dbReference>
<keyword evidence="8" id="KW-1185">Reference proteome</keyword>
<comment type="similarity">
    <text evidence="2">Belongs to the ycf68 family.</text>
</comment>
<accession>A0A2P5AUZ9</accession>
<feature type="region of interest" description="Disordered" evidence="6">
    <location>
        <begin position="1"/>
        <end position="23"/>
    </location>
</feature>
<dbReference type="InterPro" id="IPR022546">
    <property type="entry name" value="Uncharacterised_Ycf68"/>
</dbReference>
<evidence type="ECO:0000256" key="2">
    <source>
        <dbReference type="ARBA" id="ARBA00007638"/>
    </source>
</evidence>
<feature type="compositionally biased region" description="Basic and acidic residues" evidence="6">
    <location>
        <begin position="11"/>
        <end position="23"/>
    </location>
</feature>
<dbReference type="OrthoDB" id="10381055at2759"/>
<sequence>MDSSNVPCAHQLDHEIPNSREDGGIQVRTTVNLTFYSLGLLGAFDSR</sequence>
<evidence type="ECO:0000256" key="5">
    <source>
        <dbReference type="ARBA" id="ARBA00022640"/>
    </source>
</evidence>